<reference evidence="5" key="1">
    <citation type="submission" date="2014-12" db="EMBL/GenBank/DDBJ databases">
        <title>Insight into the proteome of Arion vulgaris.</title>
        <authorList>
            <person name="Aradska J."/>
            <person name="Bulat T."/>
            <person name="Smidak R."/>
            <person name="Sarate P."/>
            <person name="Gangsoo J."/>
            <person name="Sialana F."/>
            <person name="Bilban M."/>
            <person name="Lubec G."/>
        </authorList>
    </citation>
    <scope>NUCLEOTIDE SEQUENCE</scope>
    <source>
        <tissue evidence="5">Skin</tissue>
    </source>
</reference>
<dbReference type="Pfam" id="PF00595">
    <property type="entry name" value="PDZ"/>
    <property type="match status" value="1"/>
</dbReference>
<dbReference type="GO" id="GO:0043484">
    <property type="term" value="P:regulation of RNA splicing"/>
    <property type="evidence" value="ECO:0007669"/>
    <property type="project" value="TreeGrafter"/>
</dbReference>
<accession>A0A0B6XVW9</accession>
<evidence type="ECO:0000256" key="3">
    <source>
        <dbReference type="SAM" id="MobiDB-lite"/>
    </source>
</evidence>
<dbReference type="InterPro" id="IPR001478">
    <property type="entry name" value="PDZ"/>
</dbReference>
<sequence length="177" mass="19744">GSYGEGIRVSEVHNRGPAKESGVVKVGDRILSVTVSYENIVYEDALTILSYASPYPVKIVLEKVTDSNLKNLVDETQKGSLTQRIKHPLYHSWSLDTLKSVAHNKSSAHPKRAHTDLKLDSVKHFLKWHSKNSKKGQKSSDKDGDPLSKQFQHRNGVSALEDMNLKASDKEVLKETP</sequence>
<dbReference type="PANTHER" id="PTHR23348:SF16">
    <property type="entry name" value="LEUCINE RICH REPEAT FAMILY PROTEIN"/>
    <property type="match status" value="1"/>
</dbReference>
<dbReference type="GO" id="GO:0005737">
    <property type="term" value="C:cytoplasm"/>
    <property type="evidence" value="ECO:0007669"/>
    <property type="project" value="TreeGrafter"/>
</dbReference>
<name>A0A0B6XVW9_9EUPU</name>
<evidence type="ECO:0000259" key="4">
    <source>
        <dbReference type="PROSITE" id="PS50106"/>
    </source>
</evidence>
<dbReference type="EMBL" id="HACG01001143">
    <property type="protein sequence ID" value="CEK48008.1"/>
    <property type="molecule type" value="Transcribed_RNA"/>
</dbReference>
<dbReference type="PANTHER" id="PTHR23348">
    <property type="entry name" value="PERIAXIN/AHNAK"/>
    <property type="match status" value="1"/>
</dbReference>
<comment type="subcellular location">
    <subcellularLocation>
        <location evidence="1">Nucleus</location>
    </subcellularLocation>
</comment>
<proteinExistence type="predicted"/>
<feature type="region of interest" description="Disordered" evidence="3">
    <location>
        <begin position="130"/>
        <end position="177"/>
    </location>
</feature>
<evidence type="ECO:0000256" key="2">
    <source>
        <dbReference type="ARBA" id="ARBA00023242"/>
    </source>
</evidence>
<feature type="non-terminal residue" evidence="5">
    <location>
        <position position="177"/>
    </location>
</feature>
<dbReference type="CDD" id="cd00136">
    <property type="entry name" value="PDZ_canonical"/>
    <property type="match status" value="1"/>
</dbReference>
<dbReference type="AlphaFoldDB" id="A0A0B6XVW9"/>
<evidence type="ECO:0000313" key="5">
    <source>
        <dbReference type="EMBL" id="CEK48008.1"/>
    </source>
</evidence>
<dbReference type="InterPro" id="IPR052082">
    <property type="entry name" value="Myelin_sheath_structural"/>
</dbReference>
<evidence type="ECO:0000256" key="1">
    <source>
        <dbReference type="ARBA" id="ARBA00004123"/>
    </source>
</evidence>
<keyword evidence="2" id="KW-0539">Nucleus</keyword>
<feature type="compositionally biased region" description="Basic and acidic residues" evidence="3">
    <location>
        <begin position="163"/>
        <end position="177"/>
    </location>
</feature>
<protein>
    <recommendedName>
        <fullName evidence="4">PDZ domain-containing protein</fullName>
    </recommendedName>
</protein>
<dbReference type="PROSITE" id="PS50106">
    <property type="entry name" value="PDZ"/>
    <property type="match status" value="1"/>
</dbReference>
<dbReference type="SUPFAM" id="SSF50156">
    <property type="entry name" value="PDZ domain-like"/>
    <property type="match status" value="1"/>
</dbReference>
<dbReference type="GO" id="GO:0005634">
    <property type="term" value="C:nucleus"/>
    <property type="evidence" value="ECO:0007669"/>
    <property type="project" value="UniProtKB-SubCell"/>
</dbReference>
<dbReference type="InterPro" id="IPR036034">
    <property type="entry name" value="PDZ_sf"/>
</dbReference>
<feature type="domain" description="PDZ" evidence="4">
    <location>
        <begin position="1"/>
        <end position="49"/>
    </location>
</feature>
<feature type="non-terminal residue" evidence="5">
    <location>
        <position position="1"/>
    </location>
</feature>
<dbReference type="Gene3D" id="2.30.42.10">
    <property type="match status" value="1"/>
</dbReference>
<organism evidence="5">
    <name type="scientific">Arion vulgaris</name>
    <dbReference type="NCBI Taxonomy" id="1028688"/>
    <lineage>
        <taxon>Eukaryota</taxon>
        <taxon>Metazoa</taxon>
        <taxon>Spiralia</taxon>
        <taxon>Lophotrochozoa</taxon>
        <taxon>Mollusca</taxon>
        <taxon>Gastropoda</taxon>
        <taxon>Heterobranchia</taxon>
        <taxon>Euthyneura</taxon>
        <taxon>Panpulmonata</taxon>
        <taxon>Eupulmonata</taxon>
        <taxon>Stylommatophora</taxon>
        <taxon>Helicina</taxon>
        <taxon>Arionoidea</taxon>
        <taxon>Arionidae</taxon>
        <taxon>Arion</taxon>
    </lineage>
</organism>
<gene>
    <name evidence="5" type="primary">ORF2884</name>
</gene>